<comment type="caution">
    <text evidence="2">The sequence shown here is derived from an EMBL/GenBank/DDBJ whole genome shotgun (WGS) entry which is preliminary data.</text>
</comment>
<evidence type="ECO:0000313" key="3">
    <source>
        <dbReference type="Proteomes" id="UP000323632"/>
    </source>
</evidence>
<evidence type="ECO:0000313" key="2">
    <source>
        <dbReference type="EMBL" id="KAA5536795.1"/>
    </source>
</evidence>
<keyword evidence="1" id="KW-0472">Membrane</keyword>
<sequence>MRSLRNLEINQSIERGKLVYDESFMDKFDGAINYLISFLLIFISICLSQLNTQSENDFTFEIIFAILSGTFGLYNLYRKLMEKRLIKIKSRFSAKEIKEKLLDFAIKEEYEIYRQSGYCLIFNSSDWEIDLYKKTRIIFIRDYEIYFTVIQDNSRLNRPVYTTHLFLKRAFKKLLN</sequence>
<accession>A0A5M6CUV7</accession>
<keyword evidence="1" id="KW-1133">Transmembrane helix</keyword>
<name>A0A5M6CUV7_9BACT</name>
<reference evidence="2 3" key="1">
    <citation type="submission" date="2019-09" db="EMBL/GenBank/DDBJ databases">
        <title>Genome sequence and assembly of Taibaiella sp.</title>
        <authorList>
            <person name="Chhetri G."/>
        </authorList>
    </citation>
    <scope>NUCLEOTIDE SEQUENCE [LARGE SCALE GENOMIC DNA]</scope>
    <source>
        <strain evidence="2 3">KVB11</strain>
    </source>
</reference>
<proteinExistence type="predicted"/>
<dbReference type="AlphaFoldDB" id="A0A5M6CUV7"/>
<dbReference type="Proteomes" id="UP000323632">
    <property type="component" value="Unassembled WGS sequence"/>
</dbReference>
<organism evidence="2 3">
    <name type="scientific">Taibaiella lutea</name>
    <dbReference type="NCBI Taxonomy" id="2608001"/>
    <lineage>
        <taxon>Bacteria</taxon>
        <taxon>Pseudomonadati</taxon>
        <taxon>Bacteroidota</taxon>
        <taxon>Chitinophagia</taxon>
        <taxon>Chitinophagales</taxon>
        <taxon>Chitinophagaceae</taxon>
        <taxon>Taibaiella</taxon>
    </lineage>
</organism>
<dbReference type="RefSeq" id="WP_150031372.1">
    <property type="nucleotide sequence ID" value="NZ_VWSH01000001.1"/>
</dbReference>
<evidence type="ECO:0000256" key="1">
    <source>
        <dbReference type="SAM" id="Phobius"/>
    </source>
</evidence>
<feature type="transmembrane region" description="Helical" evidence="1">
    <location>
        <begin position="31"/>
        <end position="52"/>
    </location>
</feature>
<feature type="transmembrane region" description="Helical" evidence="1">
    <location>
        <begin position="58"/>
        <end position="77"/>
    </location>
</feature>
<dbReference type="EMBL" id="VWSH01000001">
    <property type="protein sequence ID" value="KAA5536795.1"/>
    <property type="molecule type" value="Genomic_DNA"/>
</dbReference>
<protein>
    <submittedName>
        <fullName evidence="2">Uncharacterized protein</fullName>
    </submittedName>
</protein>
<gene>
    <name evidence="2" type="ORF">F0919_03745</name>
</gene>
<keyword evidence="3" id="KW-1185">Reference proteome</keyword>
<keyword evidence="1" id="KW-0812">Transmembrane</keyword>